<feature type="domain" description="Zn(2)-C6 fungal-type" evidence="9">
    <location>
        <begin position="48"/>
        <end position="78"/>
    </location>
</feature>
<dbReference type="Proteomes" id="UP000223968">
    <property type="component" value="Unassembled WGS sequence"/>
</dbReference>
<evidence type="ECO:0000256" key="3">
    <source>
        <dbReference type="ARBA" id="ARBA00023015"/>
    </source>
</evidence>
<dbReference type="GO" id="GO:0001228">
    <property type="term" value="F:DNA-binding transcription activator activity, RNA polymerase II-specific"/>
    <property type="evidence" value="ECO:0007669"/>
    <property type="project" value="TreeGrafter"/>
</dbReference>
<dbReference type="SMART" id="SM00066">
    <property type="entry name" value="GAL4"/>
    <property type="match status" value="1"/>
</dbReference>
<protein>
    <recommendedName>
        <fullName evidence="9">Zn(2)-C6 fungal-type domain-containing protein</fullName>
    </recommendedName>
</protein>
<dbReference type="Pfam" id="PF00172">
    <property type="entry name" value="Zn_clus"/>
    <property type="match status" value="1"/>
</dbReference>
<evidence type="ECO:0000313" key="11">
    <source>
        <dbReference type="Proteomes" id="UP000223968"/>
    </source>
</evidence>
<gene>
    <name evidence="10" type="ORF">AJ79_00544</name>
</gene>
<accession>A0A2B7Y9K4</accession>
<feature type="compositionally biased region" description="Basic and acidic residues" evidence="8">
    <location>
        <begin position="23"/>
        <end position="37"/>
    </location>
</feature>
<dbReference type="EMBL" id="PDNB01000005">
    <property type="protein sequence ID" value="PGH18206.1"/>
    <property type="molecule type" value="Genomic_DNA"/>
</dbReference>
<evidence type="ECO:0000256" key="2">
    <source>
        <dbReference type="ARBA" id="ARBA00022801"/>
    </source>
</evidence>
<evidence type="ECO:0000313" key="10">
    <source>
        <dbReference type="EMBL" id="PGH18206.1"/>
    </source>
</evidence>
<evidence type="ECO:0000256" key="6">
    <source>
        <dbReference type="ARBA" id="ARBA00023242"/>
    </source>
</evidence>
<dbReference type="PANTHER" id="PTHR47784:SF9">
    <property type="entry name" value="ZN(II)2CYS6 TRANSCRIPTION FACTOR (EUROFUNG)"/>
    <property type="match status" value="1"/>
</dbReference>
<dbReference type="SUPFAM" id="SSF57701">
    <property type="entry name" value="Zn2/Cys6 DNA-binding domain"/>
    <property type="match status" value="1"/>
</dbReference>
<keyword evidence="5" id="KW-0804">Transcription</keyword>
<keyword evidence="7" id="KW-0326">Glycosidase</keyword>
<name>A0A2B7Y9K4_9EURO</name>
<dbReference type="PROSITE" id="PS00764">
    <property type="entry name" value="ENDONUCLEASE_III_1"/>
    <property type="match status" value="1"/>
</dbReference>
<keyword evidence="4" id="KW-0238">DNA-binding</keyword>
<dbReference type="PRINTS" id="PR00755">
    <property type="entry name" value="AFLATOXINBRP"/>
</dbReference>
<reference evidence="10 11" key="1">
    <citation type="submission" date="2017-10" db="EMBL/GenBank/DDBJ databases">
        <title>Comparative genomics in systemic dimorphic fungi from Ajellomycetaceae.</title>
        <authorList>
            <person name="Munoz J.F."/>
            <person name="Mcewen J.G."/>
            <person name="Clay O.K."/>
            <person name="Cuomo C.A."/>
        </authorList>
    </citation>
    <scope>NUCLEOTIDE SEQUENCE [LARGE SCALE GENOMIC DNA]</scope>
    <source>
        <strain evidence="10 11">UAMH5409</strain>
    </source>
</reference>
<dbReference type="CDD" id="cd00067">
    <property type="entry name" value="GAL4"/>
    <property type="match status" value="1"/>
</dbReference>
<keyword evidence="6" id="KW-0539">Nucleus</keyword>
<dbReference type="GO" id="GO:0016798">
    <property type="term" value="F:hydrolase activity, acting on glycosyl bonds"/>
    <property type="evidence" value="ECO:0007669"/>
    <property type="project" value="UniProtKB-KW"/>
</dbReference>
<dbReference type="GO" id="GO:0003677">
    <property type="term" value="F:DNA binding"/>
    <property type="evidence" value="ECO:0007669"/>
    <property type="project" value="UniProtKB-KW"/>
</dbReference>
<keyword evidence="3" id="KW-0805">Transcription regulation</keyword>
<dbReference type="InterPro" id="IPR053157">
    <property type="entry name" value="Sterol_Uptake_Regulator"/>
</dbReference>
<feature type="region of interest" description="Disordered" evidence="8">
    <location>
        <begin position="13"/>
        <end position="42"/>
    </location>
</feature>
<comment type="caution">
    <text evidence="10">The sequence shown here is derived from an EMBL/GenBank/DDBJ whole genome shotgun (WGS) entry which is preliminary data.</text>
</comment>
<proteinExistence type="inferred from homology"/>
<dbReference type="InterPro" id="IPR036864">
    <property type="entry name" value="Zn2-C6_fun-type_DNA-bd_sf"/>
</dbReference>
<organism evidence="10 11">
    <name type="scientific">Helicocarpus griseus UAMH5409</name>
    <dbReference type="NCBI Taxonomy" id="1447875"/>
    <lineage>
        <taxon>Eukaryota</taxon>
        <taxon>Fungi</taxon>
        <taxon>Dikarya</taxon>
        <taxon>Ascomycota</taxon>
        <taxon>Pezizomycotina</taxon>
        <taxon>Eurotiomycetes</taxon>
        <taxon>Eurotiomycetidae</taxon>
        <taxon>Onygenales</taxon>
        <taxon>Ajellomycetaceae</taxon>
        <taxon>Helicocarpus</taxon>
    </lineage>
</organism>
<keyword evidence="2" id="KW-0378">Hydrolase</keyword>
<evidence type="ECO:0000256" key="4">
    <source>
        <dbReference type="ARBA" id="ARBA00023125"/>
    </source>
</evidence>
<comment type="similarity">
    <text evidence="1">Belongs to the Nth/MutY family.</text>
</comment>
<dbReference type="AlphaFoldDB" id="A0A2B7Y9K4"/>
<sequence length="462" mass="52245">MASRVVKNQLIFRLNGPGKPPRQSREQEVQSKEETYKPRRHHRKSRTGCLNCKKRRVKCDETKPRCQKCETHGVCCDYTALANQSCQPGPLATSGQGAASFDMPPSSVSFSMSVTDLADKINDVLRLDSSAYAAFPGMPRLVQHKTVEYFYHFKAMAAEAVSMSEAHSTVLSGEMLQIAFRTPYLMHAVFGAAGTHLRHALPHDKSHAIMAATHLQRAIQLYRREILAPVNEHNMDPLLSTCMLLSAVTFVADECKPADSWIFTSNPANLSWLLSQSGLRHILMALSKEQQRQSIWFRVFQESDDEHSTFNNSSPGREGLHPGLAELCEIDGTTTPDSNPYHWPLRMLSPMLPLRPGRKYFPKLINFIGRIDRPYTDLLQQKDPRAVLILSYWLGKLCEVKLWWLYPKAHAECFAICTYLERTNDSQILNLLQYPAERCGYVLKRVVEETGAPGNVELINSI</sequence>
<evidence type="ECO:0000256" key="5">
    <source>
        <dbReference type="ARBA" id="ARBA00023163"/>
    </source>
</evidence>
<evidence type="ECO:0000256" key="7">
    <source>
        <dbReference type="ARBA" id="ARBA00023295"/>
    </source>
</evidence>
<evidence type="ECO:0000256" key="8">
    <source>
        <dbReference type="SAM" id="MobiDB-lite"/>
    </source>
</evidence>
<keyword evidence="11" id="KW-1185">Reference proteome</keyword>
<evidence type="ECO:0000259" key="9">
    <source>
        <dbReference type="PROSITE" id="PS50048"/>
    </source>
</evidence>
<dbReference type="InterPro" id="IPR004035">
    <property type="entry name" value="Endouclease-III_FeS-bd_BS"/>
</dbReference>
<dbReference type="Gene3D" id="4.10.240.10">
    <property type="entry name" value="Zn(2)-C6 fungal-type DNA-binding domain"/>
    <property type="match status" value="1"/>
</dbReference>
<dbReference type="OrthoDB" id="416217at2759"/>
<dbReference type="GO" id="GO:0008270">
    <property type="term" value="F:zinc ion binding"/>
    <property type="evidence" value="ECO:0007669"/>
    <property type="project" value="InterPro"/>
</dbReference>
<dbReference type="PROSITE" id="PS00463">
    <property type="entry name" value="ZN2_CY6_FUNGAL_1"/>
    <property type="match status" value="1"/>
</dbReference>
<dbReference type="PANTHER" id="PTHR47784">
    <property type="entry name" value="STEROL UPTAKE CONTROL PROTEIN 2"/>
    <property type="match status" value="1"/>
</dbReference>
<dbReference type="InterPro" id="IPR001138">
    <property type="entry name" value="Zn2Cys6_DnaBD"/>
</dbReference>
<dbReference type="PROSITE" id="PS50048">
    <property type="entry name" value="ZN2_CY6_FUNGAL_2"/>
    <property type="match status" value="1"/>
</dbReference>
<evidence type="ECO:0000256" key="1">
    <source>
        <dbReference type="ARBA" id="ARBA00008343"/>
    </source>
</evidence>
<dbReference type="STRING" id="1447875.A0A2B7Y9K4"/>